<dbReference type="InterPro" id="IPR050237">
    <property type="entry name" value="ATP-dep_AMP-bd_enzyme"/>
</dbReference>
<dbReference type="EMBL" id="QPJJ01000009">
    <property type="protein sequence ID" value="RCW66354.1"/>
    <property type="molecule type" value="Genomic_DNA"/>
</dbReference>
<evidence type="ECO:0000259" key="3">
    <source>
        <dbReference type="Pfam" id="PF00501"/>
    </source>
</evidence>
<dbReference type="FunFam" id="3.30.300.30:FF:000008">
    <property type="entry name" value="2,3-dihydroxybenzoate-AMP ligase"/>
    <property type="match status" value="1"/>
</dbReference>
<sequence>MAHQKIWENHYPKEVPLTLRYSDKLLHEVLMEQAENNGDKVAIRFMGKSITYQELWLEVKKTANFLQEQNIKKGQRVAIMLPNCPQAVISYYAVLAIGGIVVEVNPLYKEREISHQLIDADVSAIITLDLLAKRIKNIEHQIDLEHILLTSIRDYLAFPKNIVYSLQKQSRQAYPLPDFQSDTSMWHKMMKQGNDKDIPKLDIDPKNDIALLQYTGGTTGEPKGVMLSHFNLIANTEMAKAWIPWERNTQANVLGVLPFFHVYGMTAIMNYSIFTGSNMILVPKFDAEALLNTIKKEKPNIFPGAPTIYIGLLKQKSITNYDLSSIDFCISGSASLPIEVKDAFEKVTKGRLVEGYGLTEASPITHANFMKEHKYYGGIGVPWPDTDAMIMTLTEKKEAEIDEIGELVVRGPQVMMGYWRRNEETKEVIEDGWLYTGDLAYMDKHGFFYIVDRKKDVIIASGYNIYPREVEEVLYEIEGVEEAVVVGIPDVYRGETAKAFIVIKEGYKVTEKDIKDHCRQQLANFKVPTEIEFRDNFPKTAVGKILRRKLME</sequence>
<dbReference type="OrthoDB" id="9803968at2"/>
<gene>
    <name evidence="5" type="ORF">DFR57_10971</name>
</gene>
<accession>A0A368XJZ4</accession>
<dbReference type="InterPro" id="IPR025110">
    <property type="entry name" value="AMP-bd_C"/>
</dbReference>
<dbReference type="Pfam" id="PF13193">
    <property type="entry name" value="AMP-binding_C"/>
    <property type="match status" value="1"/>
</dbReference>
<dbReference type="GO" id="GO:0016877">
    <property type="term" value="F:ligase activity, forming carbon-sulfur bonds"/>
    <property type="evidence" value="ECO:0007669"/>
    <property type="project" value="UniProtKB-ARBA"/>
</dbReference>
<dbReference type="Pfam" id="PF00501">
    <property type="entry name" value="AMP-binding"/>
    <property type="match status" value="1"/>
</dbReference>
<dbReference type="PROSITE" id="PS00455">
    <property type="entry name" value="AMP_BINDING"/>
    <property type="match status" value="1"/>
</dbReference>
<feature type="domain" description="AMP-dependent synthetase/ligase" evidence="3">
    <location>
        <begin position="32"/>
        <end position="419"/>
    </location>
</feature>
<dbReference type="AlphaFoldDB" id="A0A368XJZ4"/>
<dbReference type="Proteomes" id="UP000252585">
    <property type="component" value="Unassembled WGS sequence"/>
</dbReference>
<dbReference type="InterPro" id="IPR000873">
    <property type="entry name" value="AMP-dep_synth/lig_dom"/>
</dbReference>
<dbReference type="SUPFAM" id="SSF56801">
    <property type="entry name" value="Acetyl-CoA synthetase-like"/>
    <property type="match status" value="1"/>
</dbReference>
<dbReference type="InterPro" id="IPR045851">
    <property type="entry name" value="AMP-bd_C_sf"/>
</dbReference>
<comment type="caution">
    <text evidence="5">The sequence shown here is derived from an EMBL/GenBank/DDBJ whole genome shotgun (WGS) entry which is preliminary data.</text>
</comment>
<dbReference type="CDD" id="cd05936">
    <property type="entry name" value="FC-FACS_FadD_like"/>
    <property type="match status" value="1"/>
</dbReference>
<dbReference type="PANTHER" id="PTHR43767">
    <property type="entry name" value="LONG-CHAIN-FATTY-ACID--COA LIGASE"/>
    <property type="match status" value="1"/>
</dbReference>
<dbReference type="InterPro" id="IPR020845">
    <property type="entry name" value="AMP-binding_CS"/>
</dbReference>
<dbReference type="InterPro" id="IPR042099">
    <property type="entry name" value="ANL_N_sf"/>
</dbReference>
<name>A0A368XJZ4_9BACI</name>
<keyword evidence="2" id="KW-0436">Ligase</keyword>
<dbReference type="FunFam" id="3.40.50.12780:FF:000003">
    <property type="entry name" value="Long-chain-fatty-acid--CoA ligase FadD"/>
    <property type="match status" value="1"/>
</dbReference>
<evidence type="ECO:0000259" key="4">
    <source>
        <dbReference type="Pfam" id="PF13193"/>
    </source>
</evidence>
<dbReference type="RefSeq" id="WP_114353313.1">
    <property type="nucleotide sequence ID" value="NZ_QPJJ01000009.1"/>
</dbReference>
<keyword evidence="6" id="KW-1185">Reference proteome</keyword>
<reference evidence="5 6" key="1">
    <citation type="submission" date="2018-07" db="EMBL/GenBank/DDBJ databases">
        <title>Genomic Encyclopedia of Type Strains, Phase IV (KMG-IV): sequencing the most valuable type-strain genomes for metagenomic binning, comparative biology and taxonomic classification.</title>
        <authorList>
            <person name="Goeker M."/>
        </authorList>
    </citation>
    <scope>NUCLEOTIDE SEQUENCE [LARGE SCALE GENOMIC DNA]</scope>
    <source>
        <strain evidence="5 6">DSM 27696</strain>
    </source>
</reference>
<comment type="similarity">
    <text evidence="1">Belongs to the ATP-dependent AMP-binding enzyme family.</text>
</comment>
<dbReference type="Gene3D" id="3.40.50.12780">
    <property type="entry name" value="N-terminal domain of ligase-like"/>
    <property type="match status" value="1"/>
</dbReference>
<evidence type="ECO:0000313" key="5">
    <source>
        <dbReference type="EMBL" id="RCW66354.1"/>
    </source>
</evidence>
<dbReference type="PANTHER" id="PTHR43767:SF9">
    <property type="entry name" value="LONG-CHAIN-FATTY-ACID--COA LIGASE"/>
    <property type="match status" value="1"/>
</dbReference>
<evidence type="ECO:0000256" key="1">
    <source>
        <dbReference type="ARBA" id="ARBA00006432"/>
    </source>
</evidence>
<dbReference type="Gene3D" id="3.30.300.30">
    <property type="match status" value="1"/>
</dbReference>
<feature type="domain" description="AMP-binding enzyme C-terminal" evidence="4">
    <location>
        <begin position="469"/>
        <end position="544"/>
    </location>
</feature>
<evidence type="ECO:0000313" key="6">
    <source>
        <dbReference type="Proteomes" id="UP000252585"/>
    </source>
</evidence>
<protein>
    <submittedName>
        <fullName evidence="5">Long-chain acyl-CoA synthetase</fullName>
    </submittedName>
</protein>
<organism evidence="5 6">
    <name type="scientific">Saliterribacillus persicus</name>
    <dbReference type="NCBI Taxonomy" id="930114"/>
    <lineage>
        <taxon>Bacteria</taxon>
        <taxon>Bacillati</taxon>
        <taxon>Bacillota</taxon>
        <taxon>Bacilli</taxon>
        <taxon>Bacillales</taxon>
        <taxon>Bacillaceae</taxon>
        <taxon>Saliterribacillus</taxon>
    </lineage>
</organism>
<evidence type="ECO:0000256" key="2">
    <source>
        <dbReference type="ARBA" id="ARBA00022598"/>
    </source>
</evidence>
<proteinExistence type="inferred from homology"/>